<protein>
    <submittedName>
        <fullName evidence="1">Uncharacterized protein</fullName>
    </submittedName>
</protein>
<accession>A0A382N636</accession>
<sequence>VADQRYRGFGYLHPERATGFSNIQVPGMGQTPGYYTAYSADGINWTVEPDPLWDSADVIAAAWDPWFSDAGAARIALKRNGLSAGLFRRRFLTSEWCQGAATPEVSAFVADESDDQAARAHGCLSADYYGVSWLPTPGPTVAMVWMFRHIPPMGRSADRLWNYGSLGQVDLELRYQPERGGRWLSLPGKPDWVNAAQAPEWARGCLYGASHAIHVGDETWLYVTGTTELHGYTGSSVDRQSYRDDQATAGGFARIGRLTWPRHRILGVRARLQEQVDLLSGPVTADEPAGLFINAHTGTGGRLRAALLDAKYQPIPG</sequence>
<feature type="non-terminal residue" evidence="1">
    <location>
        <position position="1"/>
    </location>
</feature>
<gene>
    <name evidence="1" type="ORF">METZ01_LOCUS308106</name>
</gene>
<dbReference type="EMBL" id="UINC01097499">
    <property type="protein sequence ID" value="SVC55252.1"/>
    <property type="molecule type" value="Genomic_DNA"/>
</dbReference>
<evidence type="ECO:0000313" key="1">
    <source>
        <dbReference type="EMBL" id="SVC55252.1"/>
    </source>
</evidence>
<reference evidence="1" key="1">
    <citation type="submission" date="2018-05" db="EMBL/GenBank/DDBJ databases">
        <authorList>
            <person name="Lanie J.A."/>
            <person name="Ng W.-L."/>
            <person name="Kazmierczak K.M."/>
            <person name="Andrzejewski T.M."/>
            <person name="Davidsen T.M."/>
            <person name="Wayne K.J."/>
            <person name="Tettelin H."/>
            <person name="Glass J.I."/>
            <person name="Rusch D."/>
            <person name="Podicherti R."/>
            <person name="Tsui H.-C.T."/>
            <person name="Winkler M.E."/>
        </authorList>
    </citation>
    <scope>NUCLEOTIDE SEQUENCE</scope>
</reference>
<feature type="non-terminal residue" evidence="1">
    <location>
        <position position="317"/>
    </location>
</feature>
<name>A0A382N636_9ZZZZ</name>
<organism evidence="1">
    <name type="scientific">marine metagenome</name>
    <dbReference type="NCBI Taxonomy" id="408172"/>
    <lineage>
        <taxon>unclassified sequences</taxon>
        <taxon>metagenomes</taxon>
        <taxon>ecological metagenomes</taxon>
    </lineage>
</organism>
<proteinExistence type="predicted"/>
<dbReference type="AlphaFoldDB" id="A0A382N636"/>